<accession>A0ABD5Z9A1</accession>
<comment type="caution">
    <text evidence="2">The sequence shown here is derived from an EMBL/GenBank/DDBJ whole genome shotgun (WGS) entry which is preliminary data.</text>
</comment>
<organism evidence="2 4">
    <name type="scientific">Halospeciosus flavus</name>
    <dbReference type="NCBI Taxonomy" id="3032283"/>
    <lineage>
        <taxon>Archaea</taxon>
        <taxon>Methanobacteriati</taxon>
        <taxon>Methanobacteriota</taxon>
        <taxon>Stenosarchaea group</taxon>
        <taxon>Halobacteria</taxon>
        <taxon>Halobacteriales</taxon>
        <taxon>Halobacteriaceae</taxon>
        <taxon>Halospeciosus</taxon>
    </lineage>
</organism>
<evidence type="ECO:0000313" key="4">
    <source>
        <dbReference type="Proteomes" id="UP001596447"/>
    </source>
</evidence>
<reference evidence="4" key="2">
    <citation type="journal article" date="2019" name="Int. J. Syst. Evol. Microbiol.">
        <title>The Global Catalogue of Microorganisms (GCM) 10K type strain sequencing project: providing services to taxonomists for standard genome sequencing and annotation.</title>
        <authorList>
            <consortium name="The Broad Institute Genomics Platform"/>
            <consortium name="The Broad Institute Genome Sequencing Center for Infectious Disease"/>
            <person name="Wu L."/>
            <person name="Ma J."/>
        </authorList>
    </citation>
    <scope>NUCLEOTIDE SEQUENCE [LARGE SCALE GENOMIC DNA]</scope>
    <source>
        <strain evidence="4">XZGYJ-43</strain>
    </source>
</reference>
<reference evidence="2" key="1">
    <citation type="journal article" date="2014" name="Int. J. Syst. Evol. Microbiol.">
        <title>Complete genome sequence of Corynebacterium casei LMG S-19264T (=DSM 44701T), isolated from a smear-ripened cheese.</title>
        <authorList>
            <consortium name="US DOE Joint Genome Institute (JGI-PGF)"/>
            <person name="Walter F."/>
            <person name="Albersmeier A."/>
            <person name="Kalinowski J."/>
            <person name="Ruckert C."/>
        </authorList>
    </citation>
    <scope>NUCLEOTIDE SEQUENCE [LARGE SCALE GENOMIC DNA]</scope>
    <source>
        <strain evidence="2">NBRC 114356</strain>
    </source>
</reference>
<feature type="region of interest" description="Disordered" evidence="1">
    <location>
        <begin position="1"/>
        <end position="24"/>
    </location>
</feature>
<evidence type="ECO:0000313" key="3">
    <source>
        <dbReference type="EMBL" id="MFC7201805.1"/>
    </source>
</evidence>
<sequence length="83" mass="8466">MSTASVRHTVLSGPTRRSRRSLAPAWPKGPYTCPSLARSRFVAGANVSACHSTPSDVSAATSPGDVGSKVGGRNESSRLAVAA</sequence>
<evidence type="ECO:0000256" key="1">
    <source>
        <dbReference type="SAM" id="MobiDB-lite"/>
    </source>
</evidence>
<dbReference type="RefSeq" id="WP_279528507.1">
    <property type="nucleotide sequence ID" value="NZ_CP122312.1"/>
</dbReference>
<feature type="region of interest" description="Disordered" evidence="1">
    <location>
        <begin position="51"/>
        <end position="83"/>
    </location>
</feature>
<feature type="compositionally biased region" description="Polar residues" evidence="1">
    <location>
        <begin position="51"/>
        <end position="61"/>
    </location>
</feature>
<name>A0ABD5Z9A1_9EURY</name>
<dbReference type="AlphaFoldDB" id="A0ABD5Z9A1"/>
<reference evidence="2" key="3">
    <citation type="submission" date="2024-09" db="EMBL/GenBank/DDBJ databases">
        <authorList>
            <person name="Sun Q."/>
        </authorList>
    </citation>
    <scope>NUCLEOTIDE SEQUENCE</scope>
    <source>
        <strain evidence="2">NBRC 114356</strain>
    </source>
</reference>
<protein>
    <submittedName>
        <fullName evidence="2">Uncharacterized protein</fullName>
    </submittedName>
</protein>
<dbReference type="EMBL" id="JBHTAR010000011">
    <property type="protein sequence ID" value="MFC7201771.1"/>
    <property type="molecule type" value="Genomic_DNA"/>
</dbReference>
<evidence type="ECO:0000313" key="2">
    <source>
        <dbReference type="EMBL" id="MFC7201771.1"/>
    </source>
</evidence>
<proteinExistence type="predicted"/>
<gene>
    <name evidence="2" type="ORF">ACFQJ9_20570</name>
    <name evidence="3" type="ORF">ACFQJ9_20785</name>
</gene>
<dbReference type="EMBL" id="JBHTAR010000012">
    <property type="protein sequence ID" value="MFC7201805.1"/>
    <property type="molecule type" value="Genomic_DNA"/>
</dbReference>
<dbReference type="Proteomes" id="UP001596447">
    <property type="component" value="Unassembled WGS sequence"/>
</dbReference>
<keyword evidence="4" id="KW-1185">Reference proteome</keyword>